<comment type="subunit">
    <text evidence="3 6">Homotrimer.</text>
</comment>
<accession>A0ABZ1CR88</accession>
<keyword evidence="6" id="KW-0479">Metal-binding</keyword>
<dbReference type="InterPro" id="IPR008181">
    <property type="entry name" value="dUTPase"/>
</dbReference>
<keyword evidence="4 6" id="KW-0378">Hydrolase</keyword>
<name>A0ABZ1CR88_9TREE</name>
<dbReference type="PANTHER" id="PTHR11241">
    <property type="entry name" value="DEOXYURIDINE 5'-TRIPHOSPHATE NUCLEOTIDOHYDROLASE"/>
    <property type="match status" value="1"/>
</dbReference>
<reference evidence="8 9" key="1">
    <citation type="submission" date="2024-01" db="EMBL/GenBank/DDBJ databases">
        <title>Comparative genomics of Cryptococcus and Kwoniella reveals pathogenesis evolution and contrasting modes of karyotype evolution via chromosome fusion or intercentromeric recombination.</title>
        <authorList>
            <person name="Coelho M.A."/>
            <person name="David-Palma M."/>
            <person name="Shea T."/>
            <person name="Bowers K."/>
            <person name="McGinley-Smith S."/>
            <person name="Mohammad A.W."/>
            <person name="Gnirke A."/>
            <person name="Yurkov A.M."/>
            <person name="Nowrousian M."/>
            <person name="Sun S."/>
            <person name="Cuomo C.A."/>
            <person name="Heitman J."/>
        </authorList>
    </citation>
    <scope>NUCLEOTIDE SEQUENCE [LARGE SCALE GENOMIC DNA]</scope>
    <source>
        <strain evidence="8">CBS 11374</strain>
    </source>
</reference>
<keyword evidence="6" id="KW-0460">Magnesium</keyword>
<organism evidence="8 9">
    <name type="scientific">Kwoniella shivajii</name>
    <dbReference type="NCBI Taxonomy" id="564305"/>
    <lineage>
        <taxon>Eukaryota</taxon>
        <taxon>Fungi</taxon>
        <taxon>Dikarya</taxon>
        <taxon>Basidiomycota</taxon>
        <taxon>Agaricomycotina</taxon>
        <taxon>Tremellomycetes</taxon>
        <taxon>Tremellales</taxon>
        <taxon>Cryptococcaceae</taxon>
        <taxon>Kwoniella</taxon>
    </lineage>
</organism>
<comment type="similarity">
    <text evidence="2 6">Belongs to the dUTPase family.</text>
</comment>
<dbReference type="InterPro" id="IPR036157">
    <property type="entry name" value="dUTPase-like_sf"/>
</dbReference>
<dbReference type="GeneID" id="87953331"/>
<evidence type="ECO:0000256" key="3">
    <source>
        <dbReference type="ARBA" id="ARBA00011233"/>
    </source>
</evidence>
<protein>
    <recommendedName>
        <fullName evidence="6">Deoxyuridine 5'-triphosphate nucleotidohydrolase</fullName>
        <shortName evidence="6">dUTPase</shortName>
        <ecNumber evidence="6">3.6.1.23</ecNumber>
    </recommendedName>
    <alternativeName>
        <fullName evidence="6">dUTP pyrophosphatase</fullName>
    </alternativeName>
</protein>
<dbReference type="Pfam" id="PF00692">
    <property type="entry name" value="dUTPase"/>
    <property type="match status" value="1"/>
</dbReference>
<dbReference type="NCBIfam" id="NF001862">
    <property type="entry name" value="PRK00601.1"/>
    <property type="match status" value="1"/>
</dbReference>
<feature type="domain" description="dUTPase-like" evidence="7">
    <location>
        <begin position="23"/>
        <end position="153"/>
    </location>
</feature>
<keyword evidence="5 6" id="KW-0546">Nucleotide metabolism</keyword>
<dbReference type="NCBIfam" id="TIGR00576">
    <property type="entry name" value="dut"/>
    <property type="match status" value="1"/>
</dbReference>
<evidence type="ECO:0000259" key="7">
    <source>
        <dbReference type="Pfam" id="PF00692"/>
    </source>
</evidence>
<evidence type="ECO:0000256" key="2">
    <source>
        <dbReference type="ARBA" id="ARBA00006581"/>
    </source>
</evidence>
<dbReference type="EC" id="3.6.1.23" evidence="6"/>
<dbReference type="InterPro" id="IPR033704">
    <property type="entry name" value="dUTPase_trimeric"/>
</dbReference>
<keyword evidence="9" id="KW-1185">Reference proteome</keyword>
<evidence type="ECO:0000256" key="6">
    <source>
        <dbReference type="RuleBase" id="RU367024"/>
    </source>
</evidence>
<dbReference type="EMBL" id="CP141881">
    <property type="protein sequence ID" value="WRT64269.1"/>
    <property type="molecule type" value="Genomic_DNA"/>
</dbReference>
<dbReference type="SUPFAM" id="SSF51283">
    <property type="entry name" value="dUTPase-like"/>
    <property type="match status" value="1"/>
</dbReference>
<dbReference type="PANTHER" id="PTHR11241:SF0">
    <property type="entry name" value="DEOXYURIDINE 5'-TRIPHOSPHATE NUCLEOTIDOHYDROLASE"/>
    <property type="match status" value="1"/>
</dbReference>
<gene>
    <name evidence="8" type="ORF">IL334_001200</name>
</gene>
<evidence type="ECO:0000256" key="1">
    <source>
        <dbReference type="ARBA" id="ARBA00005142"/>
    </source>
</evidence>
<comment type="pathway">
    <text evidence="1 6">Pyrimidine metabolism; dUMP biosynthesis; dUMP from dCTP (dUTP route): step 2/2.</text>
</comment>
<comment type="catalytic activity">
    <reaction evidence="6">
        <text>dUTP + H2O = dUMP + diphosphate + H(+)</text>
        <dbReference type="Rhea" id="RHEA:10248"/>
        <dbReference type="ChEBI" id="CHEBI:15377"/>
        <dbReference type="ChEBI" id="CHEBI:15378"/>
        <dbReference type="ChEBI" id="CHEBI:33019"/>
        <dbReference type="ChEBI" id="CHEBI:61555"/>
        <dbReference type="ChEBI" id="CHEBI:246422"/>
        <dbReference type="EC" id="3.6.1.23"/>
    </reaction>
</comment>
<proteinExistence type="inferred from homology"/>
<evidence type="ECO:0000313" key="8">
    <source>
        <dbReference type="EMBL" id="WRT64269.1"/>
    </source>
</evidence>
<comment type="function">
    <text evidence="6">Involved in nucleotide metabolism via production of dUMP, the immediate precursor of thymidine nucleotides, and decreases the intracellular concentration of dUTP so that uracil cannot be incorporated into DNA.</text>
</comment>
<evidence type="ECO:0000313" key="9">
    <source>
        <dbReference type="Proteomes" id="UP001329825"/>
    </source>
</evidence>
<dbReference type="Gene3D" id="2.70.40.10">
    <property type="match status" value="1"/>
</dbReference>
<dbReference type="RefSeq" id="XP_062789009.1">
    <property type="nucleotide sequence ID" value="XM_062932958.1"/>
</dbReference>
<evidence type="ECO:0000256" key="5">
    <source>
        <dbReference type="ARBA" id="ARBA00023080"/>
    </source>
</evidence>
<evidence type="ECO:0000256" key="4">
    <source>
        <dbReference type="ARBA" id="ARBA00022801"/>
    </source>
</evidence>
<dbReference type="CDD" id="cd07557">
    <property type="entry name" value="trimeric_dUTPase"/>
    <property type="match status" value="1"/>
</dbReference>
<comment type="cofactor">
    <cofactor evidence="6">
        <name>Mg(2+)</name>
        <dbReference type="ChEBI" id="CHEBI:18420"/>
    </cofactor>
</comment>
<sequence length="169" mass="17859">MSAGEPPTDLAVLLDVQLLSERGTLPTHGSTFAAGLDLYSAESKVVPARGKALVDIQIAIAVPNGHYARIAPRSGLASKHSIQTGAGVIDADYRGPVMVLLFNHADIDFEGNPVKQKDRIAQLILERISIPRLRQVESLDATVRGAGGFGSTGGFGSSAKRKKTDEETI</sequence>
<dbReference type="InterPro" id="IPR029054">
    <property type="entry name" value="dUTPase-like"/>
</dbReference>
<dbReference type="Proteomes" id="UP001329825">
    <property type="component" value="Chromosome 1"/>
</dbReference>